<proteinExistence type="inferred from homology"/>
<dbReference type="GO" id="GO:0046872">
    <property type="term" value="F:metal ion binding"/>
    <property type="evidence" value="ECO:0007669"/>
    <property type="project" value="UniProtKB-KW"/>
</dbReference>
<dbReference type="PROSITE" id="PS00723">
    <property type="entry name" value="POLYPRENYL_SYNTHASE_1"/>
    <property type="match status" value="1"/>
</dbReference>
<name>A0A4P6HYN6_9BACT</name>
<evidence type="ECO:0000313" key="7">
    <source>
        <dbReference type="EMBL" id="QAZ66459.1"/>
    </source>
</evidence>
<reference evidence="7 8" key="1">
    <citation type="submission" date="2018-02" db="EMBL/GenBank/DDBJ databases">
        <title>Genome sequence of Desulfovibrio carbinolicus DSM 3852.</title>
        <authorList>
            <person name="Wilbanks E."/>
            <person name="Skennerton C.T."/>
            <person name="Orphan V.J."/>
        </authorList>
    </citation>
    <scope>NUCLEOTIDE SEQUENCE [LARGE SCALE GENOMIC DNA]</scope>
    <source>
        <strain evidence="7 8">DSM 3852</strain>
    </source>
</reference>
<dbReference type="EMBL" id="CP026538">
    <property type="protein sequence ID" value="QAZ66459.1"/>
    <property type="molecule type" value="Genomic_DNA"/>
</dbReference>
<dbReference type="PANTHER" id="PTHR12001">
    <property type="entry name" value="GERANYLGERANYL PYROPHOSPHATE SYNTHASE"/>
    <property type="match status" value="1"/>
</dbReference>
<dbReference type="InterPro" id="IPR033749">
    <property type="entry name" value="Polyprenyl_synt_CS"/>
</dbReference>
<evidence type="ECO:0000313" key="8">
    <source>
        <dbReference type="Proteomes" id="UP000293296"/>
    </source>
</evidence>
<keyword evidence="3 6" id="KW-0808">Transferase</keyword>
<dbReference type="RefSeq" id="WP_129349743.1">
    <property type="nucleotide sequence ID" value="NZ_CP026538.1"/>
</dbReference>
<evidence type="ECO:0000256" key="2">
    <source>
        <dbReference type="ARBA" id="ARBA00006706"/>
    </source>
</evidence>
<evidence type="ECO:0000256" key="4">
    <source>
        <dbReference type="ARBA" id="ARBA00022723"/>
    </source>
</evidence>
<comment type="similarity">
    <text evidence="2 6">Belongs to the FPP/GGPP synthase family.</text>
</comment>
<dbReference type="CDD" id="cd00685">
    <property type="entry name" value="Trans_IPPS_HT"/>
    <property type="match status" value="1"/>
</dbReference>
<organism evidence="7 8">
    <name type="scientific">Solidesulfovibrio carbinolicus</name>
    <dbReference type="NCBI Taxonomy" id="296842"/>
    <lineage>
        <taxon>Bacteria</taxon>
        <taxon>Pseudomonadati</taxon>
        <taxon>Thermodesulfobacteriota</taxon>
        <taxon>Desulfovibrionia</taxon>
        <taxon>Desulfovibrionales</taxon>
        <taxon>Desulfovibrionaceae</taxon>
        <taxon>Solidesulfovibrio</taxon>
    </lineage>
</organism>
<dbReference type="Gene3D" id="1.10.600.10">
    <property type="entry name" value="Farnesyl Diphosphate Synthase"/>
    <property type="match status" value="1"/>
</dbReference>
<keyword evidence="4" id="KW-0479">Metal-binding</keyword>
<evidence type="ECO:0000256" key="5">
    <source>
        <dbReference type="ARBA" id="ARBA00022842"/>
    </source>
</evidence>
<dbReference type="InterPro" id="IPR000092">
    <property type="entry name" value="Polyprenyl_synt"/>
</dbReference>
<dbReference type="AlphaFoldDB" id="A0A4P6HYN6"/>
<gene>
    <name evidence="7" type="ORF">C3Y92_04065</name>
</gene>
<sequence>MSDIADIVSREVPAINRYLESATETLNPMVQPVVRHVLLAGGKRLRPLLTILTARAMGYRGDDVYPLACSLEFLHSATLLHDDIVDGAKLRRGRESAHVRFGSTHTILAGDVLLALANRLVAEYDNPELTKLLSEALLQTATGEILEIAHLRDVDLPLSTYFSIITGKTAYLIQASCQCGAVLAGASPALIQAAADLGHHIGIAFQLVDDALDYTSPATVSGKPTGGDLKEGKVTLPLLLYLQGLPFEERRRLAEDFRQDQLSAEDIEYLRGNVVAGGHAERTREMAGEYLAKAQAALAKFPPSPEAELIGDVLAPMLARDK</sequence>
<dbReference type="Pfam" id="PF00348">
    <property type="entry name" value="polyprenyl_synt"/>
    <property type="match status" value="1"/>
</dbReference>
<keyword evidence="8" id="KW-1185">Reference proteome</keyword>
<evidence type="ECO:0000256" key="1">
    <source>
        <dbReference type="ARBA" id="ARBA00001946"/>
    </source>
</evidence>
<dbReference type="SFLD" id="SFLDS00005">
    <property type="entry name" value="Isoprenoid_Synthase_Type_I"/>
    <property type="match status" value="1"/>
</dbReference>
<dbReference type="InterPro" id="IPR008949">
    <property type="entry name" value="Isoprenoid_synthase_dom_sf"/>
</dbReference>
<dbReference type="PANTHER" id="PTHR12001:SF69">
    <property type="entry name" value="ALL TRANS-POLYPRENYL-DIPHOSPHATE SYNTHASE PDSS1"/>
    <property type="match status" value="1"/>
</dbReference>
<evidence type="ECO:0000256" key="3">
    <source>
        <dbReference type="ARBA" id="ARBA00022679"/>
    </source>
</evidence>
<dbReference type="SUPFAM" id="SSF48576">
    <property type="entry name" value="Terpenoid synthases"/>
    <property type="match status" value="1"/>
</dbReference>
<dbReference type="GO" id="GO:0004659">
    <property type="term" value="F:prenyltransferase activity"/>
    <property type="evidence" value="ECO:0007669"/>
    <property type="project" value="InterPro"/>
</dbReference>
<dbReference type="Proteomes" id="UP000293296">
    <property type="component" value="Chromosome"/>
</dbReference>
<dbReference type="SFLD" id="SFLDG01017">
    <property type="entry name" value="Polyprenyl_Transferase_Like"/>
    <property type="match status" value="1"/>
</dbReference>
<dbReference type="KEGG" id="dcb:C3Y92_04065"/>
<evidence type="ECO:0000256" key="6">
    <source>
        <dbReference type="RuleBase" id="RU004466"/>
    </source>
</evidence>
<dbReference type="OrthoDB" id="9805316at2"/>
<accession>A0A4P6HYN6</accession>
<keyword evidence="5" id="KW-0460">Magnesium</keyword>
<comment type="cofactor">
    <cofactor evidence="1">
        <name>Mg(2+)</name>
        <dbReference type="ChEBI" id="CHEBI:18420"/>
    </cofactor>
</comment>
<dbReference type="GO" id="GO:0008299">
    <property type="term" value="P:isoprenoid biosynthetic process"/>
    <property type="evidence" value="ECO:0007669"/>
    <property type="project" value="InterPro"/>
</dbReference>
<protein>
    <submittedName>
        <fullName evidence="7">Octaprenyl-diphosphate synthase</fullName>
    </submittedName>
</protein>